<evidence type="ECO:0000313" key="2">
    <source>
        <dbReference type="EMBL" id="KAE9973429.1"/>
    </source>
</evidence>
<dbReference type="EMBL" id="WNWS01000243">
    <property type="protein sequence ID" value="KAE9973429.1"/>
    <property type="molecule type" value="Genomic_DNA"/>
</dbReference>
<keyword evidence="1" id="KW-0812">Transmembrane</keyword>
<keyword evidence="1" id="KW-1133">Transmembrane helix</keyword>
<reference evidence="2 3" key="1">
    <citation type="submission" date="2018-12" db="EMBL/GenBank/DDBJ databases">
        <title>Venturia inaequalis Genome Resource.</title>
        <authorList>
            <person name="Lichtner F.J."/>
        </authorList>
    </citation>
    <scope>NUCLEOTIDE SEQUENCE [LARGE SCALE GENOMIC DNA]</scope>
    <source>
        <strain evidence="2 3">120213</strain>
    </source>
</reference>
<dbReference type="Pfam" id="PF13826">
    <property type="entry name" value="Monooxy_af470-like"/>
    <property type="match status" value="1"/>
</dbReference>
<evidence type="ECO:0000256" key="1">
    <source>
        <dbReference type="SAM" id="Phobius"/>
    </source>
</evidence>
<accession>A0A8H3URH0</accession>
<dbReference type="SUPFAM" id="SSF54909">
    <property type="entry name" value="Dimeric alpha+beta barrel"/>
    <property type="match status" value="1"/>
</dbReference>
<comment type="caution">
    <text evidence="2">The sequence shown here is derived from an EMBL/GenBank/DDBJ whole genome shotgun (WGS) entry which is preliminary data.</text>
</comment>
<keyword evidence="1" id="KW-0472">Membrane</keyword>
<name>A0A8H3URH0_VENIN</name>
<dbReference type="AlphaFoldDB" id="A0A8H3URH0"/>
<protein>
    <submittedName>
        <fullName evidence="2">Uncharacterized protein</fullName>
    </submittedName>
</protein>
<organism evidence="2 3">
    <name type="scientific">Venturia inaequalis</name>
    <name type="common">Apple scab fungus</name>
    <dbReference type="NCBI Taxonomy" id="5025"/>
    <lineage>
        <taxon>Eukaryota</taxon>
        <taxon>Fungi</taxon>
        <taxon>Dikarya</taxon>
        <taxon>Ascomycota</taxon>
        <taxon>Pezizomycotina</taxon>
        <taxon>Dothideomycetes</taxon>
        <taxon>Pleosporomycetidae</taxon>
        <taxon>Venturiales</taxon>
        <taxon>Venturiaceae</taxon>
        <taxon>Venturia</taxon>
    </lineage>
</organism>
<evidence type="ECO:0000313" key="3">
    <source>
        <dbReference type="Proteomes" id="UP000447873"/>
    </source>
</evidence>
<feature type="transmembrane region" description="Helical" evidence="1">
    <location>
        <begin position="26"/>
        <end position="44"/>
    </location>
</feature>
<gene>
    <name evidence="2" type="ORF">EG328_004425</name>
</gene>
<dbReference type="InterPro" id="IPR025444">
    <property type="entry name" value="Monooxy_af470"/>
</dbReference>
<dbReference type="InterPro" id="IPR011008">
    <property type="entry name" value="Dimeric_a/b-barrel"/>
</dbReference>
<proteinExistence type="predicted"/>
<feature type="transmembrane region" description="Helical" evidence="1">
    <location>
        <begin position="51"/>
        <end position="72"/>
    </location>
</feature>
<dbReference type="Proteomes" id="UP000447873">
    <property type="component" value="Unassembled WGS sequence"/>
</dbReference>
<sequence>MSKLLSAPSSLIKFIENPVISSNFRTTTWIIIGALLFPFLSTLLTTRLTFFLSFLAILTRLIPTILITTGILPNEQLLSTVQPGRTAAMFPANDGINTIKPASKGLALLILGVKITHPLGFFAPGAKQTGDHFTNLVADLNAHPTQHGWISGSVVQGIPDSSSVSGHLTLIGYFKSMDALHRFAHGEMHREAWNWWNANVKGMPHIGVYHEAYDVPAKSWEGIYLQTPKLGLGAGRVEMDDGIWRDMLVEAKGGVWKSSEGRMGRSEEWGVDEGIVQNY</sequence>